<dbReference type="EMBL" id="CP133659">
    <property type="protein sequence ID" value="WMW66109.1"/>
    <property type="molecule type" value="Genomic_DNA"/>
</dbReference>
<evidence type="ECO:0000256" key="1">
    <source>
        <dbReference type="ARBA" id="ARBA00010996"/>
    </source>
</evidence>
<dbReference type="Gene3D" id="3.40.30.10">
    <property type="entry name" value="Glutaredoxin"/>
    <property type="match status" value="1"/>
</dbReference>
<dbReference type="PANTHER" id="PTHR12151:SF8">
    <property type="entry name" value="THIOREDOXIN DOMAIN-CONTAINING PROTEIN"/>
    <property type="match status" value="1"/>
</dbReference>
<evidence type="ECO:0000256" key="3">
    <source>
        <dbReference type="SAM" id="Phobius"/>
    </source>
</evidence>
<dbReference type="SUPFAM" id="SSF52833">
    <property type="entry name" value="Thioredoxin-like"/>
    <property type="match status" value="1"/>
</dbReference>
<gene>
    <name evidence="4" type="ORF">KPS_000658</name>
</gene>
<keyword evidence="3" id="KW-1133">Transmembrane helix</keyword>
<name>A0ABY9R3S8_9BACT</name>
<dbReference type="CDD" id="cd02968">
    <property type="entry name" value="SCO"/>
    <property type="match status" value="1"/>
</dbReference>
<dbReference type="RefSeq" id="WP_309542022.1">
    <property type="nucleotide sequence ID" value="NZ_CP133659.1"/>
</dbReference>
<organism evidence="4 5">
    <name type="scientific">Nitratidesulfovibrio liaohensis</name>
    <dbReference type="NCBI Taxonomy" id="2604158"/>
    <lineage>
        <taxon>Bacteria</taxon>
        <taxon>Pseudomonadati</taxon>
        <taxon>Thermodesulfobacteriota</taxon>
        <taxon>Desulfovibrionia</taxon>
        <taxon>Desulfovibrionales</taxon>
        <taxon>Desulfovibrionaceae</taxon>
        <taxon>Nitratidesulfovibrio</taxon>
    </lineage>
</organism>
<proteinExistence type="inferred from homology"/>
<dbReference type="Proteomes" id="UP001180616">
    <property type="component" value="Chromosome"/>
</dbReference>
<evidence type="ECO:0000256" key="2">
    <source>
        <dbReference type="SAM" id="MobiDB-lite"/>
    </source>
</evidence>
<accession>A0ABY9R3S8</accession>
<sequence>MPSATAGTPDGDAPHQGHGAADTGQPPAEHVHPVLPPTTGKLGQPDQASQSGQGTPGDPSAQTPLAGVDERLGEIIPEGILLRDESGKPIDPRTLMDVPVIIAPIYYSCPTVCNMLQSSLARVLPQMSLQAGKEYRVLSVSFDETDTPQLAARKKQNYFAAMNFSYPEDGWRFLSGDLASINRFMDAIGFRFTRQGRDFIHPVVLVVTAPGGKVVRYLYGQNFMPFDLTMAVTEASHGTIGLSVKRVLSYCFTYDPEGRRYVFDFMRIAGLIILFGAAVLLFVLVRGGPRRKERKGPESPLSPDTPPSGTPPDGTHPDGSPPSDPPKPGAPRA</sequence>
<feature type="transmembrane region" description="Helical" evidence="3">
    <location>
        <begin position="265"/>
        <end position="285"/>
    </location>
</feature>
<dbReference type="PANTHER" id="PTHR12151">
    <property type="entry name" value="ELECTRON TRANSPORT PROTIN SCO1/SENC FAMILY MEMBER"/>
    <property type="match status" value="1"/>
</dbReference>
<dbReference type="InterPro" id="IPR003782">
    <property type="entry name" value="SCO1/SenC"/>
</dbReference>
<comment type="similarity">
    <text evidence="1">Belongs to the SCO1/2 family.</text>
</comment>
<feature type="region of interest" description="Disordered" evidence="2">
    <location>
        <begin position="1"/>
        <end position="65"/>
    </location>
</feature>
<keyword evidence="5" id="KW-1185">Reference proteome</keyword>
<reference evidence="4" key="1">
    <citation type="submission" date="2023-09" db="EMBL/GenBank/DDBJ databases">
        <authorList>
            <consortium name="CW5 consortium"/>
            <person name="Lu C.-W."/>
        </authorList>
    </citation>
    <scope>NUCLEOTIDE SEQUENCE</scope>
    <source>
        <strain evidence="4">KPS</strain>
    </source>
</reference>
<evidence type="ECO:0000313" key="5">
    <source>
        <dbReference type="Proteomes" id="UP001180616"/>
    </source>
</evidence>
<dbReference type="InterPro" id="IPR036249">
    <property type="entry name" value="Thioredoxin-like_sf"/>
</dbReference>
<keyword evidence="3" id="KW-0472">Membrane</keyword>
<feature type="compositionally biased region" description="Pro residues" evidence="2">
    <location>
        <begin position="319"/>
        <end position="333"/>
    </location>
</feature>
<protein>
    <submittedName>
        <fullName evidence="4">SCO family protein</fullName>
    </submittedName>
</protein>
<feature type="region of interest" description="Disordered" evidence="2">
    <location>
        <begin position="290"/>
        <end position="333"/>
    </location>
</feature>
<keyword evidence="3" id="KW-0812">Transmembrane</keyword>
<evidence type="ECO:0000313" key="4">
    <source>
        <dbReference type="EMBL" id="WMW66109.1"/>
    </source>
</evidence>
<dbReference type="Pfam" id="PF02630">
    <property type="entry name" value="SCO1-SenC"/>
    <property type="match status" value="1"/>
</dbReference>